<sequence>MSLNLDQPQQSGSVHARDELNVTSYNTGQSFKDVSAEMHRISAIVGGVVGAVCALLFAFFFYFFYLRRKRLREIEDIIEHGVKHESFDSSDGSPQPSWFSRIHSPRLFMRTGSTPSSRLVDVGTEKLAYSPFGRIFQRADIISISRPAPAARPPFPNTNSKVSGDTDLPFLVIPPSSTSNRRDSLVIPVNGRDRSSRRKIQIPPDAVIVGPSSISRQETVKISISDCSRSSNSPKSEKLSRLPRLSKILPPLPVSKAGGGGYPHTGTRRPLPERPHDAERLPRRVEKQVAFAGIETINDAGVSVGVGRRPILRRETSFGSTGYCHSSLGDHSKAEPLMWKEIEELRREVQLLHKYLPQGNKDYGPPPPLYTSKA</sequence>
<evidence type="ECO:0000313" key="3">
    <source>
        <dbReference type="EMBL" id="KAK0499832.1"/>
    </source>
</evidence>
<proteinExistence type="predicted"/>
<evidence type="ECO:0000313" key="4">
    <source>
        <dbReference type="Proteomes" id="UP001175228"/>
    </source>
</evidence>
<keyword evidence="2" id="KW-0812">Transmembrane</keyword>
<organism evidence="3 4">
    <name type="scientific">Armillaria luteobubalina</name>
    <dbReference type="NCBI Taxonomy" id="153913"/>
    <lineage>
        <taxon>Eukaryota</taxon>
        <taxon>Fungi</taxon>
        <taxon>Dikarya</taxon>
        <taxon>Basidiomycota</taxon>
        <taxon>Agaricomycotina</taxon>
        <taxon>Agaricomycetes</taxon>
        <taxon>Agaricomycetidae</taxon>
        <taxon>Agaricales</taxon>
        <taxon>Marasmiineae</taxon>
        <taxon>Physalacriaceae</taxon>
        <taxon>Armillaria</taxon>
    </lineage>
</organism>
<name>A0AA39QBG9_9AGAR</name>
<dbReference type="AlphaFoldDB" id="A0AA39QBG9"/>
<protein>
    <submittedName>
        <fullName evidence="3">Uncharacterized protein</fullName>
    </submittedName>
</protein>
<dbReference type="EMBL" id="JAUEPU010000009">
    <property type="protein sequence ID" value="KAK0499832.1"/>
    <property type="molecule type" value="Genomic_DNA"/>
</dbReference>
<accession>A0AA39QBG9</accession>
<evidence type="ECO:0000256" key="1">
    <source>
        <dbReference type="SAM" id="MobiDB-lite"/>
    </source>
</evidence>
<dbReference type="Proteomes" id="UP001175228">
    <property type="component" value="Unassembled WGS sequence"/>
</dbReference>
<feature type="region of interest" description="Disordered" evidence="1">
    <location>
        <begin position="225"/>
        <end position="275"/>
    </location>
</feature>
<gene>
    <name evidence="3" type="ORF">EDD18DRAFT_1350023</name>
</gene>
<feature type="transmembrane region" description="Helical" evidence="2">
    <location>
        <begin position="41"/>
        <end position="65"/>
    </location>
</feature>
<comment type="caution">
    <text evidence="3">The sequence shown here is derived from an EMBL/GenBank/DDBJ whole genome shotgun (WGS) entry which is preliminary data.</text>
</comment>
<keyword evidence="2" id="KW-1133">Transmembrane helix</keyword>
<keyword evidence="2" id="KW-0472">Membrane</keyword>
<evidence type="ECO:0000256" key="2">
    <source>
        <dbReference type="SAM" id="Phobius"/>
    </source>
</evidence>
<reference evidence="3" key="1">
    <citation type="submission" date="2023-06" db="EMBL/GenBank/DDBJ databases">
        <authorList>
            <consortium name="Lawrence Berkeley National Laboratory"/>
            <person name="Ahrendt S."/>
            <person name="Sahu N."/>
            <person name="Indic B."/>
            <person name="Wong-Bajracharya J."/>
            <person name="Merenyi Z."/>
            <person name="Ke H.-M."/>
            <person name="Monk M."/>
            <person name="Kocsube S."/>
            <person name="Drula E."/>
            <person name="Lipzen A."/>
            <person name="Balint B."/>
            <person name="Henrissat B."/>
            <person name="Andreopoulos B."/>
            <person name="Martin F.M."/>
            <person name="Harder C.B."/>
            <person name="Rigling D."/>
            <person name="Ford K.L."/>
            <person name="Foster G.D."/>
            <person name="Pangilinan J."/>
            <person name="Papanicolaou A."/>
            <person name="Barry K."/>
            <person name="LaButti K."/>
            <person name="Viragh M."/>
            <person name="Koriabine M."/>
            <person name="Yan M."/>
            <person name="Riley R."/>
            <person name="Champramary S."/>
            <person name="Plett K.L."/>
            <person name="Tsai I.J."/>
            <person name="Slot J."/>
            <person name="Sipos G."/>
            <person name="Plett J."/>
            <person name="Nagy L.G."/>
            <person name="Grigoriev I.V."/>
        </authorList>
    </citation>
    <scope>NUCLEOTIDE SEQUENCE</scope>
    <source>
        <strain evidence="3">HWK02</strain>
    </source>
</reference>
<keyword evidence="4" id="KW-1185">Reference proteome</keyword>